<organism evidence="1 2">
    <name type="scientific">Channa striata</name>
    <name type="common">Snakehead murrel</name>
    <name type="synonym">Ophicephalus striatus</name>
    <dbReference type="NCBI Taxonomy" id="64152"/>
    <lineage>
        <taxon>Eukaryota</taxon>
        <taxon>Metazoa</taxon>
        <taxon>Chordata</taxon>
        <taxon>Craniata</taxon>
        <taxon>Vertebrata</taxon>
        <taxon>Euteleostomi</taxon>
        <taxon>Actinopterygii</taxon>
        <taxon>Neopterygii</taxon>
        <taxon>Teleostei</taxon>
        <taxon>Neoteleostei</taxon>
        <taxon>Acanthomorphata</taxon>
        <taxon>Anabantaria</taxon>
        <taxon>Anabantiformes</taxon>
        <taxon>Channoidei</taxon>
        <taxon>Channidae</taxon>
        <taxon>Channa</taxon>
    </lineage>
</organism>
<sequence length="77" mass="8929">MFIGGFFGFVLDNTIPGTDKERGIKSWQDKVQDESQSTYDQSSYDIPFCNSALKRVKCFRYLPFLPSYKMTQQETTP</sequence>
<accession>A0AA88MQC6</accession>
<name>A0AA88MQC6_CHASR</name>
<comment type="caution">
    <text evidence="1">The sequence shown here is derived from an EMBL/GenBank/DDBJ whole genome shotgun (WGS) entry which is preliminary data.</text>
</comment>
<gene>
    <name evidence="1" type="ORF">Q5P01_012897</name>
</gene>
<dbReference type="Proteomes" id="UP001187415">
    <property type="component" value="Unassembled WGS sequence"/>
</dbReference>
<dbReference type="AlphaFoldDB" id="A0AA88MQC6"/>
<evidence type="ECO:0000313" key="1">
    <source>
        <dbReference type="EMBL" id="KAK2842697.1"/>
    </source>
</evidence>
<proteinExistence type="predicted"/>
<evidence type="ECO:0000313" key="2">
    <source>
        <dbReference type="Proteomes" id="UP001187415"/>
    </source>
</evidence>
<protein>
    <submittedName>
        <fullName evidence="1">Uncharacterized protein</fullName>
    </submittedName>
</protein>
<dbReference type="EMBL" id="JAUPFM010000009">
    <property type="protein sequence ID" value="KAK2842697.1"/>
    <property type="molecule type" value="Genomic_DNA"/>
</dbReference>
<reference evidence="1" key="1">
    <citation type="submission" date="2023-07" db="EMBL/GenBank/DDBJ databases">
        <title>Chromosome-level Genome Assembly of Striped Snakehead (Channa striata).</title>
        <authorList>
            <person name="Liu H."/>
        </authorList>
    </citation>
    <scope>NUCLEOTIDE SEQUENCE</scope>
    <source>
        <strain evidence="1">Gz</strain>
        <tissue evidence="1">Muscle</tissue>
    </source>
</reference>
<keyword evidence="2" id="KW-1185">Reference proteome</keyword>